<dbReference type="Proteomes" id="UP000051401">
    <property type="component" value="Unassembled WGS sequence"/>
</dbReference>
<protein>
    <submittedName>
        <fullName evidence="3">Uncharacterized protein</fullName>
    </submittedName>
</protein>
<accession>A0A0T5P429</accession>
<dbReference type="EMBL" id="LAXI01000018">
    <property type="protein sequence ID" value="KRS15873.1"/>
    <property type="molecule type" value="Genomic_DNA"/>
</dbReference>
<evidence type="ECO:0000313" key="3">
    <source>
        <dbReference type="EMBL" id="KRS15873.1"/>
    </source>
</evidence>
<reference evidence="3 5" key="1">
    <citation type="submission" date="2015-04" db="EMBL/GenBank/DDBJ databases">
        <title>The draft genome sequence of Roseovarius indicus B108T.</title>
        <authorList>
            <person name="Li G."/>
            <person name="Lai Q."/>
            <person name="Shao Z."/>
            <person name="Yan P."/>
        </authorList>
    </citation>
    <scope>NUCLEOTIDE SEQUENCE [LARGE SCALE GENOMIC DNA]</scope>
    <source>
        <strain evidence="3 5">B108</strain>
    </source>
</reference>
<organism evidence="3 5">
    <name type="scientific">Roseovarius indicus</name>
    <dbReference type="NCBI Taxonomy" id="540747"/>
    <lineage>
        <taxon>Bacteria</taxon>
        <taxon>Pseudomonadati</taxon>
        <taxon>Pseudomonadota</taxon>
        <taxon>Alphaproteobacteria</taxon>
        <taxon>Rhodobacterales</taxon>
        <taxon>Roseobacteraceae</taxon>
        <taxon>Roseovarius</taxon>
    </lineage>
</organism>
<sequence length="90" mass="9626">MPTELDYDPNIQRYQRMPRYQLEDDRGSGWQLWALVVLIAGGALFLTVLTGFGPEDQNATGAEPAVSAPADGEDGAAATVPQSVMESDGQ</sequence>
<dbReference type="KEGG" id="rid:RIdsm_02204"/>
<dbReference type="Proteomes" id="UP000325785">
    <property type="component" value="Chromosome"/>
</dbReference>
<keyword evidence="2" id="KW-0472">Membrane</keyword>
<feature type="transmembrane region" description="Helical" evidence="2">
    <location>
        <begin position="30"/>
        <end position="52"/>
    </location>
</feature>
<name>A0A0T5P429_9RHOB</name>
<dbReference type="EMBL" id="CP031598">
    <property type="protein sequence ID" value="QEW26405.1"/>
    <property type="molecule type" value="Genomic_DNA"/>
</dbReference>
<keyword evidence="2" id="KW-0812">Transmembrane</keyword>
<evidence type="ECO:0000313" key="5">
    <source>
        <dbReference type="Proteomes" id="UP000051401"/>
    </source>
</evidence>
<dbReference type="STRING" id="540747.SAMN04488031_11479"/>
<dbReference type="RefSeq" id="WP_057819418.1">
    <property type="nucleotide sequence ID" value="NZ_CAXRJZ010000020.1"/>
</dbReference>
<reference evidence="4 6" key="2">
    <citation type="submission" date="2018-08" db="EMBL/GenBank/DDBJ databases">
        <title>Genetic Globetrotter - A new plasmid hitch-hiking vast phylogenetic and geographic distances.</title>
        <authorList>
            <person name="Vollmers J."/>
            <person name="Petersen J."/>
        </authorList>
    </citation>
    <scope>NUCLEOTIDE SEQUENCE [LARGE SCALE GENOMIC DNA]</scope>
    <source>
        <strain evidence="4 6">DSM 26383</strain>
    </source>
</reference>
<evidence type="ECO:0000313" key="6">
    <source>
        <dbReference type="Proteomes" id="UP000325785"/>
    </source>
</evidence>
<keyword evidence="2" id="KW-1133">Transmembrane helix</keyword>
<feature type="region of interest" description="Disordered" evidence="1">
    <location>
        <begin position="56"/>
        <end position="90"/>
    </location>
</feature>
<proteinExistence type="predicted"/>
<dbReference type="AlphaFoldDB" id="A0A0T5P429"/>
<dbReference type="PATRIC" id="fig|540747.5.peg.2073"/>
<evidence type="ECO:0000256" key="2">
    <source>
        <dbReference type="SAM" id="Phobius"/>
    </source>
</evidence>
<evidence type="ECO:0000256" key="1">
    <source>
        <dbReference type="SAM" id="MobiDB-lite"/>
    </source>
</evidence>
<gene>
    <name evidence="4" type="ORF">RIdsm_02204</name>
    <name evidence="3" type="ORF">XM52_21520</name>
</gene>
<evidence type="ECO:0000313" key="4">
    <source>
        <dbReference type="EMBL" id="QEW26405.1"/>
    </source>
</evidence>
<keyword evidence="5" id="KW-1185">Reference proteome</keyword>
<feature type="compositionally biased region" description="Polar residues" evidence="1">
    <location>
        <begin position="80"/>
        <end position="90"/>
    </location>
</feature>